<dbReference type="Pfam" id="PF10057">
    <property type="entry name" value="MpsC"/>
    <property type="match status" value="1"/>
</dbReference>
<dbReference type="HOGENOM" id="CLU_155107_0_0_3"/>
<sequence length="125" mass="13799">MERRLSQGVQSVYREQLGHQPGKIIASLQGDRVTLILEDAVTQPEQLLANQGEKDLTEKVRSDLDAAIKPQLRERIQEILGVKVVDLLSDTTLETKREGIIAVLAETPQFRCSGSAAQQPTHQAS</sequence>
<accession>B4VQV8</accession>
<dbReference type="Proteomes" id="UP000003835">
    <property type="component" value="Unassembled WGS sequence"/>
</dbReference>
<dbReference type="InterPro" id="IPR018745">
    <property type="entry name" value="MpsC"/>
</dbReference>
<organism evidence="2 3">
    <name type="scientific">Coleofasciculus chthonoplastes PCC 7420</name>
    <dbReference type="NCBI Taxonomy" id="118168"/>
    <lineage>
        <taxon>Bacteria</taxon>
        <taxon>Bacillati</taxon>
        <taxon>Cyanobacteriota</taxon>
        <taxon>Cyanophyceae</taxon>
        <taxon>Coleofasciculales</taxon>
        <taxon>Coleofasciculaceae</taxon>
        <taxon>Coleofasciculus</taxon>
    </lineage>
</organism>
<evidence type="ECO:0000259" key="1">
    <source>
        <dbReference type="Pfam" id="PF10057"/>
    </source>
</evidence>
<reference evidence="2 3" key="1">
    <citation type="submission" date="2008-07" db="EMBL/GenBank/DDBJ databases">
        <authorList>
            <person name="Tandeau de Marsac N."/>
            <person name="Ferriera S."/>
            <person name="Johnson J."/>
            <person name="Kravitz S."/>
            <person name="Beeson K."/>
            <person name="Sutton G."/>
            <person name="Rogers Y.-H."/>
            <person name="Friedman R."/>
            <person name="Frazier M."/>
            <person name="Venter J.C."/>
        </authorList>
    </citation>
    <scope>NUCLEOTIDE SEQUENCE [LARGE SCALE GENOMIC DNA]</scope>
    <source>
        <strain evidence="2 3">PCC 7420</strain>
    </source>
</reference>
<proteinExistence type="predicted"/>
<dbReference type="EMBL" id="DS989848">
    <property type="protein sequence ID" value="EDX75706.1"/>
    <property type="molecule type" value="Genomic_DNA"/>
</dbReference>
<name>B4VQV8_9CYAN</name>
<evidence type="ECO:0000313" key="3">
    <source>
        <dbReference type="Proteomes" id="UP000003835"/>
    </source>
</evidence>
<feature type="domain" description="Na+-translocating membrane potential-generating system MpsC" evidence="1">
    <location>
        <begin position="1"/>
        <end position="105"/>
    </location>
</feature>
<evidence type="ECO:0000313" key="2">
    <source>
        <dbReference type="EMBL" id="EDX75706.1"/>
    </source>
</evidence>
<keyword evidence="3" id="KW-1185">Reference proteome</keyword>
<dbReference type="eggNOG" id="COG5609">
    <property type="taxonomic scope" value="Bacteria"/>
</dbReference>
<dbReference type="STRING" id="118168.MC7420_6361"/>
<dbReference type="AlphaFoldDB" id="B4VQV8"/>
<protein>
    <recommendedName>
        <fullName evidence="1">Na+-translocating membrane potential-generating system MpsC domain-containing protein</fullName>
    </recommendedName>
</protein>
<gene>
    <name evidence="2" type="ORF">MC7420_6361</name>
</gene>